<evidence type="ECO:0000256" key="12">
    <source>
        <dbReference type="SAM" id="Phobius"/>
    </source>
</evidence>
<dbReference type="InterPro" id="IPR001789">
    <property type="entry name" value="Sig_transdc_resp-reg_receiver"/>
</dbReference>
<dbReference type="Gene3D" id="1.10.287.130">
    <property type="match status" value="1"/>
</dbReference>
<keyword evidence="3 11" id="KW-0597">Phosphoprotein</keyword>
<evidence type="ECO:0000256" key="5">
    <source>
        <dbReference type="ARBA" id="ARBA00022729"/>
    </source>
</evidence>
<dbReference type="PROSITE" id="PS50109">
    <property type="entry name" value="HIS_KIN"/>
    <property type="match status" value="1"/>
</dbReference>
<keyword evidence="7" id="KW-0902">Two-component regulatory system</keyword>
<gene>
    <name evidence="16" type="ORF">C0Z19_18185</name>
</gene>
<feature type="chain" id="PRO_5014737387" description="Virulence sensor protein BvgS" evidence="13">
    <location>
        <begin position="40"/>
        <end position="1066"/>
    </location>
</feature>
<dbReference type="Pfam" id="PF00512">
    <property type="entry name" value="HisKA"/>
    <property type="match status" value="1"/>
</dbReference>
<dbReference type="SMART" id="SM00388">
    <property type="entry name" value="HisKA"/>
    <property type="match status" value="1"/>
</dbReference>
<keyword evidence="17" id="KW-1185">Reference proteome</keyword>
<dbReference type="EC" id="2.7.13.3" evidence="2"/>
<dbReference type="Gene3D" id="3.30.565.10">
    <property type="entry name" value="Histidine kinase-like ATPase, C-terminal domain"/>
    <property type="match status" value="1"/>
</dbReference>
<evidence type="ECO:0000259" key="14">
    <source>
        <dbReference type="PROSITE" id="PS50109"/>
    </source>
</evidence>
<dbReference type="FunFam" id="3.30.565.10:FF:000010">
    <property type="entry name" value="Sensor histidine kinase RcsC"/>
    <property type="match status" value="1"/>
</dbReference>
<evidence type="ECO:0000256" key="11">
    <source>
        <dbReference type="PROSITE-ProRule" id="PRU00169"/>
    </source>
</evidence>
<dbReference type="SMART" id="SM00387">
    <property type="entry name" value="HATPase_c"/>
    <property type="match status" value="1"/>
</dbReference>
<dbReference type="Pfam" id="PF00072">
    <property type="entry name" value="Response_reg"/>
    <property type="match status" value="1"/>
</dbReference>
<feature type="transmembrane region" description="Helical" evidence="12">
    <location>
        <begin position="517"/>
        <end position="539"/>
    </location>
</feature>
<evidence type="ECO:0000313" key="17">
    <source>
        <dbReference type="Proteomes" id="UP000235347"/>
    </source>
</evidence>
<dbReference type="CDD" id="cd16922">
    <property type="entry name" value="HATPase_EvgS-ArcB-TorS-like"/>
    <property type="match status" value="1"/>
</dbReference>
<sequence>MGAQAQSGRKSSPSRSRWLKLALRMVSLLAAADPSAVSAAEQDLRPALRVGAYRDETSALDYVDQAGVRQGLNASVLRAIADHHRMQSAYRAYASVAQAWAALDRGEVDAVPVACEDPAPGNVGALSAPYATVPVGAVVAHGRPLPSEPGDLAGKRVVIVGGSLGAATLRAWLPGLALREMPDRHAALQALANQEADAFLGLHPLNIGAVNASALGTLTAVELPLSVSLCLASRRGDARTAAIITEGLAAIPSSALNEIAIQPLPAAMRHTPEPGAAFRLSDAEQAWVRAHPVVRVGVERLGRPYDFLDGHGRWQGLGASLLRQFAQATGLQFEPVQLDAAQEPDEALRSGVVDLVTSFPLGASASLRGVVMTRAYDSFPWSFVRAERDEASSGRIATVPWRLARLASSPNLDGTALVARTNSADALRAVLAGNADAALVNVVAAEELGDRYARGRLVADPTVAGVERIGFATASQQYLLAGMLDRYLASYRPRELARLASRTRPITIVLGYEKGTVLALASGGVAVALAVIAALAWAYRRTRVARGVALAAQGEAIVAREQALAADRAKSAFVAMMSHEIRTPMNGVVGVLDLLDTMALPPEPRRYLGVAQHSARLMLHVVDDTLDYLKIEQGALTLAAEPFDVCALAAAAVELHAPLAARKGLAIYLAAMPHFDKRLIGDEARVNQIVTNLLSNAIRFTERGYVLLEVRRKVARGRAWLVLSVTDTGVGISEAYRARLFAPFTQQDSTTTRRYGGTGLGLSIVKRLVDLMGGTIDVESRVGSGTRVRVRVPIEWGDDLNLRRRARPLVPPARALLRMPVPAMAVCVRAALTKMGVRCVTNGRHADVEVGLNAMGALIVTSRNSVPRVVRSLDDLADAVAAALGRPVEPRASLPHSGASGGLFDVPLDAARGAAPGAAAGAMCMDHGHGVATDGRVLVIEDNDINRDIIVRQLRALGVNAHAAADGIEGYAAWQCTRARLVLLDCHMPGMDGYTLARKIRQTEGDDPIRTTIVAVSANATQDDVRACRDAGMDDYLSKPVTRIKLAALLEKWQEVADVESKPARL</sequence>
<dbReference type="InterPro" id="IPR011006">
    <property type="entry name" value="CheY-like_superfamily"/>
</dbReference>
<feature type="domain" description="Response regulatory" evidence="15">
    <location>
        <begin position="936"/>
        <end position="1054"/>
    </location>
</feature>
<dbReference type="InterPro" id="IPR004358">
    <property type="entry name" value="Sig_transdc_His_kin-like_C"/>
</dbReference>
<evidence type="ECO:0000256" key="2">
    <source>
        <dbReference type="ARBA" id="ARBA00012438"/>
    </source>
</evidence>
<comment type="function">
    <text evidence="9">Member of the two-component regulatory system BvgS/BvgA. Phosphorylates BvgA via a four-step phosphorelay in response to environmental signals.</text>
</comment>
<dbReference type="PROSITE" id="PS50110">
    <property type="entry name" value="RESPONSE_REGULATORY"/>
    <property type="match status" value="1"/>
</dbReference>
<evidence type="ECO:0000256" key="7">
    <source>
        <dbReference type="ARBA" id="ARBA00023012"/>
    </source>
</evidence>
<dbReference type="EMBL" id="PNYB01000015">
    <property type="protein sequence ID" value="PMS21893.1"/>
    <property type="molecule type" value="Genomic_DNA"/>
</dbReference>
<keyword evidence="12" id="KW-1133">Transmembrane helix</keyword>
<evidence type="ECO:0000256" key="8">
    <source>
        <dbReference type="ARBA" id="ARBA00023026"/>
    </source>
</evidence>
<dbReference type="Gene3D" id="3.40.190.10">
    <property type="entry name" value="Periplasmic binding protein-like II"/>
    <property type="match status" value="4"/>
</dbReference>
<dbReference type="PRINTS" id="PR00344">
    <property type="entry name" value="BCTRLSENSOR"/>
</dbReference>
<dbReference type="CDD" id="cd00082">
    <property type="entry name" value="HisKA"/>
    <property type="match status" value="1"/>
</dbReference>
<dbReference type="Pfam" id="PF02518">
    <property type="entry name" value="HATPase_c"/>
    <property type="match status" value="1"/>
</dbReference>
<dbReference type="InterPro" id="IPR036890">
    <property type="entry name" value="HATPase_C_sf"/>
</dbReference>
<proteinExistence type="predicted"/>
<evidence type="ECO:0000256" key="13">
    <source>
        <dbReference type="SAM" id="SignalP"/>
    </source>
</evidence>
<keyword evidence="6" id="KW-0418">Kinase</keyword>
<keyword evidence="8" id="KW-0843">Virulence</keyword>
<reference evidence="16 17" key="1">
    <citation type="submission" date="2018-01" db="EMBL/GenBank/DDBJ databases">
        <title>Whole genome analyses suggest that Burkholderia sensu lato contains two further novel genera in the rhizoxinica-symbiotica group Mycetohabitans gen. nov., and Trinickia gen. nov.: implications for the evolution of diazotrophy and nodulation in the Burkholderiaceae.</title>
        <authorList>
            <person name="Estrada-de los Santos P."/>
            <person name="Palmer M."/>
            <person name="Chavez-Ramirez B."/>
            <person name="Beukes C."/>
            <person name="Steenkamp E.T."/>
            <person name="Hirsch A.M."/>
            <person name="Manyaka P."/>
            <person name="Maluk M."/>
            <person name="Lafos M."/>
            <person name="Crook M."/>
            <person name="Gross E."/>
            <person name="Simon M.F."/>
            <person name="Bueno dos Reis Junior F."/>
            <person name="Poole P.S."/>
            <person name="Venter S.N."/>
            <person name="James E.K."/>
        </authorList>
    </citation>
    <scope>NUCLEOTIDE SEQUENCE [LARGE SCALE GENOMIC DNA]</scope>
    <source>
        <strain evidence="16 17">GP25-8</strain>
    </source>
</reference>
<keyword evidence="5 13" id="KW-0732">Signal</keyword>
<dbReference type="GO" id="GO:0000155">
    <property type="term" value="F:phosphorelay sensor kinase activity"/>
    <property type="evidence" value="ECO:0007669"/>
    <property type="project" value="InterPro"/>
</dbReference>
<dbReference type="SUPFAM" id="SSF52172">
    <property type="entry name" value="CheY-like"/>
    <property type="match status" value="1"/>
</dbReference>
<comment type="caution">
    <text evidence="16">The sequence shown here is derived from an EMBL/GenBank/DDBJ whole genome shotgun (WGS) entry which is preliminary data.</text>
</comment>
<evidence type="ECO:0000256" key="6">
    <source>
        <dbReference type="ARBA" id="ARBA00022777"/>
    </source>
</evidence>
<protein>
    <recommendedName>
        <fullName evidence="10">Virulence sensor protein BvgS</fullName>
        <ecNumber evidence="2">2.7.13.3</ecNumber>
    </recommendedName>
</protein>
<dbReference type="SMART" id="SM00062">
    <property type="entry name" value="PBPb"/>
    <property type="match status" value="2"/>
</dbReference>
<feature type="signal peptide" evidence="13">
    <location>
        <begin position="1"/>
        <end position="39"/>
    </location>
</feature>
<dbReference type="SUPFAM" id="SSF53850">
    <property type="entry name" value="Periplasmic binding protein-like II"/>
    <property type="match status" value="2"/>
</dbReference>
<dbReference type="Proteomes" id="UP000235347">
    <property type="component" value="Unassembled WGS sequence"/>
</dbReference>
<evidence type="ECO:0000256" key="10">
    <source>
        <dbReference type="ARBA" id="ARBA00070152"/>
    </source>
</evidence>
<dbReference type="SUPFAM" id="SSF47384">
    <property type="entry name" value="Homodimeric domain of signal transducing histidine kinase"/>
    <property type="match status" value="1"/>
</dbReference>
<dbReference type="SMART" id="SM00448">
    <property type="entry name" value="REC"/>
    <property type="match status" value="1"/>
</dbReference>
<organism evidence="16 17">
    <name type="scientific">Trinickia soli</name>
    <dbReference type="NCBI Taxonomy" id="380675"/>
    <lineage>
        <taxon>Bacteria</taxon>
        <taxon>Pseudomonadati</taxon>
        <taxon>Pseudomonadota</taxon>
        <taxon>Betaproteobacteria</taxon>
        <taxon>Burkholderiales</taxon>
        <taxon>Burkholderiaceae</taxon>
        <taxon>Trinickia</taxon>
    </lineage>
</organism>
<dbReference type="InterPro" id="IPR036097">
    <property type="entry name" value="HisK_dim/P_sf"/>
</dbReference>
<evidence type="ECO:0000256" key="3">
    <source>
        <dbReference type="ARBA" id="ARBA00022553"/>
    </source>
</evidence>
<dbReference type="CDD" id="cd17546">
    <property type="entry name" value="REC_hyHK_CKI1_RcsC-like"/>
    <property type="match status" value="1"/>
</dbReference>
<dbReference type="InterPro" id="IPR005467">
    <property type="entry name" value="His_kinase_dom"/>
</dbReference>
<keyword evidence="12" id="KW-0812">Transmembrane</keyword>
<evidence type="ECO:0000256" key="1">
    <source>
        <dbReference type="ARBA" id="ARBA00000085"/>
    </source>
</evidence>
<evidence type="ECO:0000313" key="16">
    <source>
        <dbReference type="EMBL" id="PMS21893.1"/>
    </source>
</evidence>
<feature type="domain" description="Histidine kinase" evidence="14">
    <location>
        <begin position="576"/>
        <end position="796"/>
    </location>
</feature>
<dbReference type="AlphaFoldDB" id="A0A2N7VXM1"/>
<evidence type="ECO:0000256" key="9">
    <source>
        <dbReference type="ARBA" id="ARBA00058004"/>
    </source>
</evidence>
<dbReference type="PANTHER" id="PTHR43047">
    <property type="entry name" value="TWO-COMPONENT HISTIDINE PROTEIN KINASE"/>
    <property type="match status" value="1"/>
</dbReference>
<dbReference type="InterPro" id="IPR003594">
    <property type="entry name" value="HATPase_dom"/>
</dbReference>
<keyword evidence="4" id="KW-0808">Transferase</keyword>
<evidence type="ECO:0000256" key="4">
    <source>
        <dbReference type="ARBA" id="ARBA00022679"/>
    </source>
</evidence>
<evidence type="ECO:0000259" key="15">
    <source>
        <dbReference type="PROSITE" id="PS50110"/>
    </source>
</evidence>
<keyword evidence="12" id="KW-0472">Membrane</keyword>
<dbReference type="InterPro" id="IPR003661">
    <property type="entry name" value="HisK_dim/P_dom"/>
</dbReference>
<comment type="catalytic activity">
    <reaction evidence="1">
        <text>ATP + protein L-histidine = ADP + protein N-phospho-L-histidine.</text>
        <dbReference type="EC" id="2.7.13.3"/>
    </reaction>
</comment>
<dbReference type="InterPro" id="IPR001638">
    <property type="entry name" value="Solute-binding_3/MltF_N"/>
</dbReference>
<dbReference type="SUPFAM" id="SSF55874">
    <property type="entry name" value="ATPase domain of HSP90 chaperone/DNA topoisomerase II/histidine kinase"/>
    <property type="match status" value="1"/>
</dbReference>
<name>A0A2N7VXM1_9BURK</name>
<feature type="modified residue" description="4-aspartylphosphate" evidence="11">
    <location>
        <position position="985"/>
    </location>
</feature>
<dbReference type="Gene3D" id="3.40.50.2300">
    <property type="match status" value="1"/>
</dbReference>
<dbReference type="PANTHER" id="PTHR43047:SF78">
    <property type="entry name" value="SENSORY_REGULATORY PROTEIN RPFC"/>
    <property type="match status" value="1"/>
</dbReference>
<accession>A0A2N7VXM1</accession>